<dbReference type="Pfam" id="PF01943">
    <property type="entry name" value="Polysacc_synt"/>
    <property type="match status" value="1"/>
</dbReference>
<dbReference type="InterPro" id="IPR016181">
    <property type="entry name" value="Acyl_CoA_acyltransferase"/>
</dbReference>
<feature type="transmembrane region" description="Helical" evidence="6">
    <location>
        <begin position="7"/>
        <end position="26"/>
    </location>
</feature>
<keyword evidence="4 6" id="KW-1133">Transmembrane helix</keyword>
<feature type="transmembrane region" description="Helical" evidence="6">
    <location>
        <begin position="326"/>
        <end position="347"/>
    </location>
</feature>
<dbReference type="PANTHER" id="PTHR30250">
    <property type="entry name" value="PST FAMILY PREDICTED COLANIC ACID TRANSPORTER"/>
    <property type="match status" value="1"/>
</dbReference>
<evidence type="ECO:0000313" key="8">
    <source>
        <dbReference type="EMBL" id="MFD1696013.1"/>
    </source>
</evidence>
<feature type="transmembrane region" description="Helical" evidence="6">
    <location>
        <begin position="247"/>
        <end position="267"/>
    </location>
</feature>
<keyword evidence="3 6" id="KW-0812">Transmembrane</keyword>
<feature type="transmembrane region" description="Helical" evidence="6">
    <location>
        <begin position="142"/>
        <end position="165"/>
    </location>
</feature>
<keyword evidence="9" id="KW-1185">Reference proteome</keyword>
<keyword evidence="5 6" id="KW-0472">Membrane</keyword>
<dbReference type="SUPFAM" id="SSF55729">
    <property type="entry name" value="Acyl-CoA N-acyltransferases (Nat)"/>
    <property type="match status" value="1"/>
</dbReference>
<dbReference type="Pfam" id="PF13480">
    <property type="entry name" value="Acetyltransf_6"/>
    <property type="match status" value="1"/>
</dbReference>
<organism evidence="8 9">
    <name type="scientific">Roseibium aestuarii</name>
    <dbReference type="NCBI Taxonomy" id="2600299"/>
    <lineage>
        <taxon>Bacteria</taxon>
        <taxon>Pseudomonadati</taxon>
        <taxon>Pseudomonadota</taxon>
        <taxon>Alphaproteobacteria</taxon>
        <taxon>Hyphomicrobiales</taxon>
        <taxon>Stappiaceae</taxon>
        <taxon>Roseibium</taxon>
    </lineage>
</organism>
<gene>
    <name evidence="8" type="ORF">ACFSC7_10850</name>
</gene>
<name>A0ABW4JX22_9HYPH</name>
<feature type="transmembrane region" description="Helical" evidence="6">
    <location>
        <begin position="38"/>
        <end position="61"/>
    </location>
</feature>
<dbReference type="EC" id="2.3.1.-" evidence="8"/>
<feature type="transmembrane region" description="Helical" evidence="6">
    <location>
        <begin position="212"/>
        <end position="241"/>
    </location>
</feature>
<dbReference type="InterPro" id="IPR002797">
    <property type="entry name" value="Polysacc_synth"/>
</dbReference>
<keyword evidence="8" id="KW-0808">Transferase</keyword>
<reference evidence="9" key="1">
    <citation type="journal article" date="2019" name="Int. J. Syst. Evol. Microbiol.">
        <title>The Global Catalogue of Microorganisms (GCM) 10K type strain sequencing project: providing services to taxonomists for standard genome sequencing and annotation.</title>
        <authorList>
            <consortium name="The Broad Institute Genomics Platform"/>
            <consortium name="The Broad Institute Genome Sequencing Center for Infectious Disease"/>
            <person name="Wu L."/>
            <person name="Ma J."/>
        </authorList>
    </citation>
    <scope>NUCLEOTIDE SEQUENCE [LARGE SCALE GENOMIC DNA]</scope>
    <source>
        <strain evidence="9">JCM 3369</strain>
    </source>
</reference>
<evidence type="ECO:0000256" key="6">
    <source>
        <dbReference type="SAM" id="Phobius"/>
    </source>
</evidence>
<feature type="transmembrane region" description="Helical" evidence="6">
    <location>
        <begin position="108"/>
        <end position="130"/>
    </location>
</feature>
<feature type="transmembrane region" description="Helical" evidence="6">
    <location>
        <begin position="171"/>
        <end position="191"/>
    </location>
</feature>
<dbReference type="InterPro" id="IPR038740">
    <property type="entry name" value="BioF2-like_GNAT_dom"/>
</dbReference>
<dbReference type="InterPro" id="IPR050833">
    <property type="entry name" value="Poly_Biosynth_Transport"/>
</dbReference>
<evidence type="ECO:0000256" key="4">
    <source>
        <dbReference type="ARBA" id="ARBA00022989"/>
    </source>
</evidence>
<dbReference type="RefSeq" id="WP_149894030.1">
    <property type="nucleotide sequence ID" value="NZ_JBHUFA010000003.1"/>
</dbReference>
<evidence type="ECO:0000313" key="9">
    <source>
        <dbReference type="Proteomes" id="UP001597327"/>
    </source>
</evidence>
<protein>
    <submittedName>
        <fullName evidence="8">GNAT family N-acetyltransferase</fullName>
        <ecNumber evidence="8">2.3.1.-</ecNumber>
    </submittedName>
</protein>
<dbReference type="GO" id="GO:0016746">
    <property type="term" value="F:acyltransferase activity"/>
    <property type="evidence" value="ECO:0007669"/>
    <property type="project" value="UniProtKB-KW"/>
</dbReference>
<feature type="domain" description="BioF2-like acetyltransferase" evidence="7">
    <location>
        <begin position="628"/>
        <end position="765"/>
    </location>
</feature>
<evidence type="ECO:0000259" key="7">
    <source>
        <dbReference type="Pfam" id="PF13480"/>
    </source>
</evidence>
<proteinExistence type="predicted"/>
<evidence type="ECO:0000256" key="3">
    <source>
        <dbReference type="ARBA" id="ARBA00022692"/>
    </source>
</evidence>
<evidence type="ECO:0000256" key="2">
    <source>
        <dbReference type="ARBA" id="ARBA00022475"/>
    </source>
</evidence>
<dbReference type="PANTHER" id="PTHR30250:SF11">
    <property type="entry name" value="O-ANTIGEN TRANSPORTER-RELATED"/>
    <property type="match status" value="1"/>
</dbReference>
<feature type="transmembrane region" description="Helical" evidence="6">
    <location>
        <begin position="81"/>
        <end position="102"/>
    </location>
</feature>
<keyword evidence="8" id="KW-0012">Acyltransferase</keyword>
<comment type="subcellular location">
    <subcellularLocation>
        <location evidence="1">Cell membrane</location>
        <topology evidence="1">Multi-pass membrane protein</topology>
    </subcellularLocation>
</comment>
<sequence length="822" mass="88865">MALVTFGVRVAGAFLAYLSQILLARWMGAHDYGIYSLAWTWIIVLGIMASAGFSTSANRFIPAYDKAGDHAGLKGFLRASYLVSFGVGTLIAAVGAAGVWLARDLIEPYYVAPMILILAALPLFSLGNVLDGVARSYDWSQLAMFPTYIWRPLLVLALVGLLIVAGLPATAFWAAAVAVAATWVVALYQLVVIDRRLRPRMTSVTPRAEMRLWVAVSFPMFLVEGILQLITSADVIMVSFWQDPHEVGIYFAASRTLALVHFVYFAVRAASAHRYAAFMQDPQPHRLATYVRQTSHWTFWPSLVVALGLLATAPLLLRLFGSDFASGYPVLAVLVLGVLARASVGPVDALLTMSGHQKACAWIYAATFLINVCFNFLLIPMIGLVGAALATTLSILFEAFCLALVAKRRLGLDTFVFHLMRAPACASVTIDPATAVSLENADALHATSMALANDPDGSGLKTLVLDPQSLTPAQIEAWEDLAARATTPNPFFGPDFVPALLNGLAPKGSRLVVVTDRDGKWLMAAPVGRVKAGFLLPSATTLATNYGPFGAPLTAPGASADTARAFLDGARRLGPCSVVTLPFLPSASHPWRLFHALTSWRAEADPLQARAAHAAGADAPEMTGPQGKKAKELRRQLRRLEDLGPVRFDSVEGAEAAELFETFLDLESGGWKGRRQSAMASRPPLHAFARRMIAGLAARGDLRIDTLSLADRPIAMMVVLKQGHAAFSWKIAYDEDYARFSPGVHLTLYTRDRNLADPALRAVDSLAIPGHPMIEPLWHGRMTYALVQMEAGALSRLYGVALRADRALYGLVRSIALKLLNR</sequence>
<accession>A0ABW4JX22</accession>
<evidence type="ECO:0000256" key="1">
    <source>
        <dbReference type="ARBA" id="ARBA00004651"/>
    </source>
</evidence>
<dbReference type="EMBL" id="JBHUFA010000003">
    <property type="protein sequence ID" value="MFD1696013.1"/>
    <property type="molecule type" value="Genomic_DNA"/>
</dbReference>
<keyword evidence="2" id="KW-1003">Cell membrane</keyword>
<comment type="caution">
    <text evidence="8">The sequence shown here is derived from an EMBL/GenBank/DDBJ whole genome shotgun (WGS) entry which is preliminary data.</text>
</comment>
<dbReference type="Proteomes" id="UP001597327">
    <property type="component" value="Unassembled WGS sequence"/>
</dbReference>
<feature type="transmembrane region" description="Helical" evidence="6">
    <location>
        <begin position="299"/>
        <end position="320"/>
    </location>
</feature>
<evidence type="ECO:0000256" key="5">
    <source>
        <dbReference type="ARBA" id="ARBA00023136"/>
    </source>
</evidence>